<accession>A0A6I9QRR5</accession>
<reference evidence="4" key="1">
    <citation type="submission" date="2025-08" db="UniProtKB">
        <authorList>
            <consortium name="RefSeq"/>
        </authorList>
    </citation>
    <scope>IDENTIFICATION</scope>
</reference>
<sequence length="258" mass="29554">MASLPTLTHCFLPIEPFNGRNHFRRWRESILLRLLTLDIAHVLSDRRPSSTDAAKQWDRDDALCRGHILHTLADRVFDLHVHRSTAKDLWDALQYTYGVEPNTSFRRLTRFVMVDEEPVLEQVAKFHALASEAKSQGDGLPETYLVKQLMLVLPPSWYKEPVDLLKKERDMSMDEVCWRIRQQEAFNRLVKEDEGVDKRDNAGCKALSLRKTIGKKRKAGACYNCGKSGHIARFCRQVKPTTSSPSFQSSGTAGDYSY</sequence>
<dbReference type="FunCoup" id="A0A6I9QRR5">
    <property type="interactions" value="24"/>
</dbReference>
<evidence type="ECO:0000313" key="4">
    <source>
        <dbReference type="RefSeq" id="XP_010913832.1"/>
    </source>
</evidence>
<dbReference type="GeneID" id="105039391"/>
<feature type="domain" description="CCHC-type" evidence="2">
    <location>
        <begin position="222"/>
        <end position="237"/>
    </location>
</feature>
<dbReference type="Pfam" id="PF14223">
    <property type="entry name" value="Retrotran_gag_2"/>
    <property type="match status" value="1"/>
</dbReference>
<dbReference type="PANTHER" id="PTHR47592">
    <property type="entry name" value="PBF68 PROTEIN"/>
    <property type="match status" value="1"/>
</dbReference>
<keyword evidence="3" id="KW-1185">Reference proteome</keyword>
<gene>
    <name evidence="4" type="primary">LOC105039391</name>
</gene>
<dbReference type="Pfam" id="PF00098">
    <property type="entry name" value="zf-CCHC"/>
    <property type="match status" value="1"/>
</dbReference>
<evidence type="ECO:0000256" key="1">
    <source>
        <dbReference type="PROSITE-ProRule" id="PRU00047"/>
    </source>
</evidence>
<keyword evidence="1" id="KW-0479">Metal-binding</keyword>
<dbReference type="PANTHER" id="PTHR47592:SF27">
    <property type="entry name" value="OS08G0421700 PROTEIN"/>
    <property type="match status" value="1"/>
</dbReference>
<keyword evidence="1" id="KW-0862">Zinc</keyword>
<dbReference type="InterPro" id="IPR036875">
    <property type="entry name" value="Znf_CCHC_sf"/>
</dbReference>
<dbReference type="Gene3D" id="4.10.60.10">
    <property type="entry name" value="Zinc finger, CCHC-type"/>
    <property type="match status" value="1"/>
</dbReference>
<keyword evidence="1" id="KW-0863">Zinc-finger</keyword>
<dbReference type="RefSeq" id="XP_010913832.1">
    <property type="nucleotide sequence ID" value="XM_010915530.3"/>
</dbReference>
<dbReference type="OrthoDB" id="658619at2759"/>
<protein>
    <submittedName>
        <fullName evidence="4">Uncharacterized protein LOC105039391</fullName>
    </submittedName>
</protein>
<dbReference type="KEGG" id="egu:105039391"/>
<evidence type="ECO:0000313" key="3">
    <source>
        <dbReference type="Proteomes" id="UP000504607"/>
    </source>
</evidence>
<name>A0A6I9QRR5_ELAGV</name>
<dbReference type="InterPro" id="IPR001878">
    <property type="entry name" value="Znf_CCHC"/>
</dbReference>
<dbReference type="SMART" id="SM00343">
    <property type="entry name" value="ZnF_C2HC"/>
    <property type="match status" value="1"/>
</dbReference>
<evidence type="ECO:0000259" key="2">
    <source>
        <dbReference type="PROSITE" id="PS50158"/>
    </source>
</evidence>
<organism evidence="3 4">
    <name type="scientific">Elaeis guineensis var. tenera</name>
    <name type="common">Oil palm</name>
    <dbReference type="NCBI Taxonomy" id="51953"/>
    <lineage>
        <taxon>Eukaryota</taxon>
        <taxon>Viridiplantae</taxon>
        <taxon>Streptophyta</taxon>
        <taxon>Embryophyta</taxon>
        <taxon>Tracheophyta</taxon>
        <taxon>Spermatophyta</taxon>
        <taxon>Magnoliopsida</taxon>
        <taxon>Liliopsida</taxon>
        <taxon>Arecaceae</taxon>
        <taxon>Arecoideae</taxon>
        <taxon>Cocoseae</taxon>
        <taxon>Elaeidinae</taxon>
        <taxon>Elaeis</taxon>
    </lineage>
</organism>
<proteinExistence type="predicted"/>
<dbReference type="GO" id="GO:0008270">
    <property type="term" value="F:zinc ion binding"/>
    <property type="evidence" value="ECO:0007669"/>
    <property type="project" value="UniProtKB-KW"/>
</dbReference>
<dbReference type="SUPFAM" id="SSF57756">
    <property type="entry name" value="Retrovirus zinc finger-like domains"/>
    <property type="match status" value="1"/>
</dbReference>
<dbReference type="Proteomes" id="UP000504607">
    <property type="component" value="Chromosome 2"/>
</dbReference>
<dbReference type="InParanoid" id="A0A6I9QRR5"/>
<dbReference type="GO" id="GO:0003676">
    <property type="term" value="F:nucleic acid binding"/>
    <property type="evidence" value="ECO:0007669"/>
    <property type="project" value="InterPro"/>
</dbReference>
<dbReference type="PROSITE" id="PS50158">
    <property type="entry name" value="ZF_CCHC"/>
    <property type="match status" value="1"/>
</dbReference>
<dbReference type="AlphaFoldDB" id="A0A6I9QRR5"/>